<dbReference type="EMBL" id="KY052848">
    <property type="protein sequence ID" value="ASF00660.1"/>
    <property type="molecule type" value="Genomic_DNA"/>
</dbReference>
<dbReference type="InterPro" id="IPR039718">
    <property type="entry name" value="Rrm1"/>
</dbReference>
<evidence type="ECO:0000256" key="2">
    <source>
        <dbReference type="ARBA" id="ARBA00012274"/>
    </source>
</evidence>
<accession>A0A218MMY2</accession>
<dbReference type="Gene3D" id="3.20.70.20">
    <property type="match status" value="1"/>
</dbReference>
<dbReference type="EC" id="1.17.4.1" evidence="2 9"/>
<dbReference type="PROSITE" id="PS51161">
    <property type="entry name" value="ATP_CONE"/>
    <property type="match status" value="1"/>
</dbReference>
<comment type="catalytic activity">
    <reaction evidence="9">
        <text>a 2'-deoxyribonucleoside 5'-diphosphate + [thioredoxin]-disulfide + H2O = a ribonucleoside 5'-diphosphate + [thioredoxin]-dithiol</text>
        <dbReference type="Rhea" id="RHEA:23252"/>
        <dbReference type="Rhea" id="RHEA-COMP:10698"/>
        <dbReference type="Rhea" id="RHEA-COMP:10700"/>
        <dbReference type="ChEBI" id="CHEBI:15377"/>
        <dbReference type="ChEBI" id="CHEBI:29950"/>
        <dbReference type="ChEBI" id="CHEBI:50058"/>
        <dbReference type="ChEBI" id="CHEBI:57930"/>
        <dbReference type="ChEBI" id="CHEBI:73316"/>
        <dbReference type="EC" id="1.17.4.1"/>
    </reaction>
</comment>
<dbReference type="UniPathway" id="UPA00326"/>
<keyword evidence="7 9" id="KW-0215">Deoxyribonucleotide synthesis</keyword>
<dbReference type="PRINTS" id="PR01183">
    <property type="entry name" value="RIBORDTASEM1"/>
</dbReference>
<dbReference type="InterPro" id="IPR008926">
    <property type="entry name" value="RNR_R1-su_N"/>
</dbReference>
<keyword evidence="3" id="KW-0021">Allosteric enzyme</keyword>
<evidence type="ECO:0000256" key="3">
    <source>
        <dbReference type="ARBA" id="ARBA00022533"/>
    </source>
</evidence>
<dbReference type="PROSITE" id="PS00089">
    <property type="entry name" value="RIBORED_LARGE"/>
    <property type="match status" value="1"/>
</dbReference>
<dbReference type="InterPro" id="IPR000788">
    <property type="entry name" value="RNR_lg_C"/>
</dbReference>
<dbReference type="InterPro" id="IPR013346">
    <property type="entry name" value="NrdE_NrdA_C"/>
</dbReference>
<dbReference type="InterPro" id="IPR005144">
    <property type="entry name" value="ATP-cone_dom"/>
</dbReference>
<feature type="domain" description="ATP-cone" evidence="10">
    <location>
        <begin position="15"/>
        <end position="105"/>
    </location>
</feature>
<reference evidence="11" key="1">
    <citation type="submission" date="2016-10" db="EMBL/GenBank/DDBJ databases">
        <authorList>
            <person name="Varghese N."/>
        </authorList>
    </citation>
    <scope>NUCLEOTIDE SEQUENCE</scope>
</reference>
<evidence type="ECO:0000313" key="11">
    <source>
        <dbReference type="EMBL" id="ASF00660.1"/>
    </source>
</evidence>
<evidence type="ECO:0000256" key="8">
    <source>
        <dbReference type="PROSITE-ProRule" id="PRU00492"/>
    </source>
</evidence>
<dbReference type="PANTHER" id="PTHR11573:SF6">
    <property type="entry name" value="RIBONUCLEOSIDE-DIPHOSPHATE REDUCTASE LARGE SUBUNIT"/>
    <property type="match status" value="1"/>
</dbReference>
<evidence type="ECO:0000256" key="6">
    <source>
        <dbReference type="ARBA" id="ARBA00023002"/>
    </source>
</evidence>
<dbReference type="Pfam" id="PF02867">
    <property type="entry name" value="Ribonuc_red_lgC"/>
    <property type="match status" value="1"/>
</dbReference>
<dbReference type="NCBIfam" id="TIGR02506">
    <property type="entry name" value="NrdE_NrdA"/>
    <property type="match status" value="1"/>
</dbReference>
<keyword evidence="4 8" id="KW-0547">Nucleotide-binding</keyword>
<protein>
    <recommendedName>
        <fullName evidence="2 9">Ribonucleoside-diphosphate reductase</fullName>
        <ecNumber evidence="2 9">1.17.4.1</ecNumber>
    </recommendedName>
</protein>
<dbReference type="SUPFAM" id="SSF48168">
    <property type="entry name" value="R1 subunit of ribonucleotide reductase, N-terminal domain"/>
    <property type="match status" value="1"/>
</dbReference>
<proteinExistence type="inferred from homology"/>
<evidence type="ECO:0000256" key="1">
    <source>
        <dbReference type="ARBA" id="ARBA00010406"/>
    </source>
</evidence>
<evidence type="ECO:0000256" key="9">
    <source>
        <dbReference type="RuleBase" id="RU003410"/>
    </source>
</evidence>
<dbReference type="PANTHER" id="PTHR11573">
    <property type="entry name" value="RIBONUCLEOSIDE-DIPHOSPHATE REDUCTASE LARGE CHAIN"/>
    <property type="match status" value="1"/>
</dbReference>
<sequence>MEVAEQIITTNTSNIKVQKRDGRLEPLDIDKIHFVVEEACEGLTGVSSSQIEINANIQFYDGITTKDIQHVLVKSANDLITLENPNYQYAAARLLSYDVRKEAHGQYEYIPLLKLILRNIKLGVYDRTIVEKYHKSEIKKFNTWIKRDRDLDFTYAGLRQVVDKYLVQDRSTGELYETPQDMYMMIAATLFAEYPKKTRMSYVKKYYDAISQFKINIPTPVMAGVRTPIRQFASCVLVDSDDTLPSIFSSDMAIGLYVARRAGIGINAGRIRGINSKIRGGEVQHTGVIPFLKKFESTVRCCTQNGVRGGNATVHFPIWHQEIEDILVLKNNKGTEDNRVRRMDYSIQMSKLFYERFINEEDITLFSPHSAPGLYDAFGTESFDALYKKYEKDKSIPKKTIAAQELFADLLKERAETGRIYIMNIDHSNSHSSFKDKVSMSNLCQEITLPTTPIKSIDDPEGEIALCILSAINVGAIGNLSELEGLCDLSVRALDEIIELQDYPVKAAEVSTKSRRSLGIGYIGLAHYLAKNGVKYSDPKAWELVDRLSEAFQYYLLRASCDIAEEKGKCTAFDRTKYADGLLPIDHYKKEVDEIVTHKQRMAWETLRKDILKYGLRHSTLSAQMPSESSSVVSNETNGIEPPRALLSIKKSKKGPLKQIVPGFPNLKNAYTLLWDMGGNEGYIKIVSVMQKYFDQAISGNWSYNPLQYENNEVPLSVMAQDMLMAYKYGWKTSYYQNTYDFKGEEEDVQPSGIDAPVIPNKSHVNGEHLNGESHVNGEHLNGEAKVQEQLQDLEDGECEACTI</sequence>
<dbReference type="GO" id="GO:0005524">
    <property type="term" value="F:ATP binding"/>
    <property type="evidence" value="ECO:0007669"/>
    <property type="project" value="UniProtKB-UniRule"/>
</dbReference>
<name>A0A218MMY2_9VIRU</name>
<organism evidence="11">
    <name type="scientific">uncultured virus</name>
    <dbReference type="NCBI Taxonomy" id="340016"/>
    <lineage>
        <taxon>Viruses</taxon>
        <taxon>environmental samples</taxon>
    </lineage>
</organism>
<comment type="similarity">
    <text evidence="1 9">Belongs to the ribonucleoside diphosphate reductase large chain family.</text>
</comment>
<dbReference type="Pfam" id="PF03477">
    <property type="entry name" value="ATP-cone"/>
    <property type="match status" value="1"/>
</dbReference>
<dbReference type="GO" id="GO:0004748">
    <property type="term" value="F:ribonucleoside-diphosphate reductase activity, thioredoxin disulfide as acceptor"/>
    <property type="evidence" value="ECO:0007669"/>
    <property type="project" value="UniProtKB-EC"/>
</dbReference>
<evidence type="ECO:0000256" key="4">
    <source>
        <dbReference type="ARBA" id="ARBA00022741"/>
    </source>
</evidence>
<reference evidence="11" key="2">
    <citation type="journal article" date="2017" name="Nat. Commun.">
        <title>Single-virus genomics reveals hidden cosmopolitan and abundant viruses.</title>
        <authorList>
            <person name="Martinez-Hernandez F."/>
            <person name="Fornas O."/>
            <person name="Lluesma Gomez M."/>
            <person name="Bolduc B."/>
            <person name="de la Cruz Pena M.J."/>
            <person name="Martinez J.M."/>
            <person name="Anton J."/>
            <person name="Gasol J.M."/>
            <person name="Rosselli R."/>
            <person name="Rodriguez-Valera F."/>
            <person name="Sullivan M.B."/>
            <person name="Acinas S.G."/>
            <person name="Martinez-Garcia M."/>
        </authorList>
    </citation>
    <scope>NUCLEOTIDE SEQUENCE</scope>
</reference>
<keyword evidence="6 9" id="KW-0560">Oxidoreductase</keyword>
<dbReference type="GO" id="GO:0009263">
    <property type="term" value="P:deoxyribonucleotide biosynthetic process"/>
    <property type="evidence" value="ECO:0007669"/>
    <property type="project" value="UniProtKB-KW"/>
</dbReference>
<evidence type="ECO:0000259" key="10">
    <source>
        <dbReference type="PROSITE" id="PS51161"/>
    </source>
</evidence>
<dbReference type="NCBIfam" id="NF006578">
    <property type="entry name" value="PRK09103.1"/>
    <property type="match status" value="1"/>
</dbReference>
<evidence type="ECO:0000256" key="7">
    <source>
        <dbReference type="ARBA" id="ARBA00023116"/>
    </source>
</evidence>
<evidence type="ECO:0000256" key="5">
    <source>
        <dbReference type="ARBA" id="ARBA00022840"/>
    </source>
</evidence>
<dbReference type="SUPFAM" id="SSF51998">
    <property type="entry name" value="PFL-like glycyl radical enzymes"/>
    <property type="match status" value="1"/>
</dbReference>
<comment type="function">
    <text evidence="9">Provides the precursors necessary for DNA synthesis. Catalyzes the biosynthesis of deoxyribonucleotides from the corresponding ribonucleotides.</text>
</comment>
<keyword evidence="5 8" id="KW-0067">ATP-binding</keyword>
<dbReference type="Pfam" id="PF00317">
    <property type="entry name" value="Ribonuc_red_lgN"/>
    <property type="match status" value="1"/>
</dbReference>
<dbReference type="InterPro" id="IPR013509">
    <property type="entry name" value="RNR_lsu_N"/>
</dbReference>